<sequence length="325" mass="36469">MNPPTSRSDALVNKWEGRRFLNDRLDWNLLRTYLAIGQEGSISRAAARLHVTQSAVSQALRRLEEQLGCALILRGGPRFDLTAAGEEVLRIAIDIYGDVSRISAAVEKESDEVVGKVRILSVSRVQSRVYDDFLGDFHEAHPRVELEIDVMRSADIISSLLQKTATAGVGLCRIPQPKLEQRLLLNQRYAFFCGVRHRLFGRTDVSLESLRGENFVSFVSDQLGGNLSPLAMFRDQHGFTGRIVASSPSVEEVQRLVCAGYGVGCMPEHLLHEDLEKGLLWRLPPYEGIVDVDLHLLWNREQRMTMAETVFLESFQHCLAQASLV</sequence>
<evidence type="ECO:0000256" key="3">
    <source>
        <dbReference type="ARBA" id="ARBA00023125"/>
    </source>
</evidence>
<organism evidence="6 7">
    <name type="scientific">Pseudomonas putida</name>
    <name type="common">Arthrobacter siderocapsulatus</name>
    <dbReference type="NCBI Taxonomy" id="303"/>
    <lineage>
        <taxon>Bacteria</taxon>
        <taxon>Pseudomonadati</taxon>
        <taxon>Pseudomonadota</taxon>
        <taxon>Gammaproteobacteria</taxon>
        <taxon>Pseudomonadales</taxon>
        <taxon>Pseudomonadaceae</taxon>
        <taxon>Pseudomonas</taxon>
    </lineage>
</organism>
<dbReference type="GO" id="GO:0003700">
    <property type="term" value="F:DNA-binding transcription factor activity"/>
    <property type="evidence" value="ECO:0007669"/>
    <property type="project" value="InterPro"/>
</dbReference>
<dbReference type="PROSITE" id="PS50931">
    <property type="entry name" value="HTH_LYSR"/>
    <property type="match status" value="1"/>
</dbReference>
<dbReference type="SUPFAM" id="SSF53850">
    <property type="entry name" value="Periplasmic binding protein-like II"/>
    <property type="match status" value="1"/>
</dbReference>
<evidence type="ECO:0000256" key="2">
    <source>
        <dbReference type="ARBA" id="ARBA00023015"/>
    </source>
</evidence>
<dbReference type="EMBL" id="RJAI01000002">
    <property type="protein sequence ID" value="RNF93984.1"/>
    <property type="molecule type" value="Genomic_DNA"/>
</dbReference>
<dbReference type="AlphaFoldDB" id="A0A3M8TQW7"/>
<proteinExistence type="inferred from homology"/>
<name>A0A3M8TQW7_PSEPU</name>
<dbReference type="PANTHER" id="PTHR30126:SF40">
    <property type="entry name" value="HTH-TYPE TRANSCRIPTIONAL REGULATOR GLTR"/>
    <property type="match status" value="1"/>
</dbReference>
<evidence type="ECO:0000313" key="6">
    <source>
        <dbReference type="EMBL" id="RNF93984.1"/>
    </source>
</evidence>
<dbReference type="Gene3D" id="1.10.10.10">
    <property type="entry name" value="Winged helix-like DNA-binding domain superfamily/Winged helix DNA-binding domain"/>
    <property type="match status" value="1"/>
</dbReference>
<dbReference type="Gene3D" id="3.40.190.290">
    <property type="match status" value="1"/>
</dbReference>
<accession>A0A3M8TQW7</accession>
<protein>
    <submittedName>
        <fullName evidence="6">LysR family transcriptional regulator</fullName>
    </submittedName>
</protein>
<feature type="domain" description="HTH lysR-type" evidence="5">
    <location>
        <begin position="25"/>
        <end position="82"/>
    </location>
</feature>
<dbReference type="Pfam" id="PF00126">
    <property type="entry name" value="HTH_1"/>
    <property type="match status" value="1"/>
</dbReference>
<dbReference type="Proteomes" id="UP000278162">
    <property type="component" value="Unassembled WGS sequence"/>
</dbReference>
<dbReference type="PANTHER" id="PTHR30126">
    <property type="entry name" value="HTH-TYPE TRANSCRIPTIONAL REGULATOR"/>
    <property type="match status" value="1"/>
</dbReference>
<dbReference type="RefSeq" id="WP_013972359.1">
    <property type="nucleotide sequence ID" value="NZ_CP007620.1"/>
</dbReference>
<evidence type="ECO:0000259" key="5">
    <source>
        <dbReference type="PROSITE" id="PS50931"/>
    </source>
</evidence>
<evidence type="ECO:0000256" key="1">
    <source>
        <dbReference type="ARBA" id="ARBA00009437"/>
    </source>
</evidence>
<keyword evidence="4" id="KW-0804">Transcription</keyword>
<dbReference type="GO" id="GO:0000976">
    <property type="term" value="F:transcription cis-regulatory region binding"/>
    <property type="evidence" value="ECO:0007669"/>
    <property type="project" value="TreeGrafter"/>
</dbReference>
<comment type="similarity">
    <text evidence="1">Belongs to the LysR transcriptional regulatory family.</text>
</comment>
<dbReference type="SUPFAM" id="SSF46785">
    <property type="entry name" value="Winged helix' DNA-binding domain"/>
    <property type="match status" value="1"/>
</dbReference>
<gene>
    <name evidence="6" type="ORF">EFK07_01245</name>
</gene>
<dbReference type="InterPro" id="IPR036390">
    <property type="entry name" value="WH_DNA-bd_sf"/>
</dbReference>
<dbReference type="CDD" id="cd05466">
    <property type="entry name" value="PBP2_LTTR_substrate"/>
    <property type="match status" value="1"/>
</dbReference>
<keyword evidence="3" id="KW-0238">DNA-binding</keyword>
<comment type="caution">
    <text evidence="6">The sequence shown here is derived from an EMBL/GenBank/DDBJ whole genome shotgun (WGS) entry which is preliminary data.</text>
</comment>
<dbReference type="InterPro" id="IPR005119">
    <property type="entry name" value="LysR_subst-bd"/>
</dbReference>
<evidence type="ECO:0000256" key="4">
    <source>
        <dbReference type="ARBA" id="ARBA00023163"/>
    </source>
</evidence>
<evidence type="ECO:0000313" key="7">
    <source>
        <dbReference type="Proteomes" id="UP000278162"/>
    </source>
</evidence>
<dbReference type="OrthoDB" id="9785745at2"/>
<dbReference type="InterPro" id="IPR000847">
    <property type="entry name" value="LysR_HTH_N"/>
</dbReference>
<dbReference type="Pfam" id="PF03466">
    <property type="entry name" value="LysR_substrate"/>
    <property type="match status" value="1"/>
</dbReference>
<dbReference type="PRINTS" id="PR00039">
    <property type="entry name" value="HTHLYSR"/>
</dbReference>
<dbReference type="InterPro" id="IPR036388">
    <property type="entry name" value="WH-like_DNA-bd_sf"/>
</dbReference>
<reference evidence="6 7" key="1">
    <citation type="submission" date="2018-10" db="EMBL/GenBank/DDBJ databases">
        <title>An outbreak of IMP-63 producing strain in France.</title>
        <authorList>
            <person name="Bour M."/>
            <person name="Liapis E."/>
            <person name="Plesiat P."/>
        </authorList>
    </citation>
    <scope>NUCLEOTIDE SEQUENCE [LARGE SCALE GENOMIC DNA]</scope>
    <source>
        <strain evidence="6 7">12917</strain>
    </source>
</reference>
<keyword evidence="2" id="KW-0805">Transcription regulation</keyword>